<dbReference type="AlphaFoldDB" id="A0A2K3KG06"/>
<gene>
    <name evidence="1" type="ORF">L195_g062488</name>
</gene>
<dbReference type="Proteomes" id="UP000236291">
    <property type="component" value="Unassembled WGS sequence"/>
</dbReference>
<organism evidence="1 2">
    <name type="scientific">Trifolium pratense</name>
    <name type="common">Red clover</name>
    <dbReference type="NCBI Taxonomy" id="57577"/>
    <lineage>
        <taxon>Eukaryota</taxon>
        <taxon>Viridiplantae</taxon>
        <taxon>Streptophyta</taxon>
        <taxon>Embryophyta</taxon>
        <taxon>Tracheophyta</taxon>
        <taxon>Spermatophyta</taxon>
        <taxon>Magnoliopsida</taxon>
        <taxon>eudicotyledons</taxon>
        <taxon>Gunneridae</taxon>
        <taxon>Pentapetalae</taxon>
        <taxon>rosids</taxon>
        <taxon>fabids</taxon>
        <taxon>Fabales</taxon>
        <taxon>Fabaceae</taxon>
        <taxon>Papilionoideae</taxon>
        <taxon>50 kb inversion clade</taxon>
        <taxon>NPAAA clade</taxon>
        <taxon>Hologalegina</taxon>
        <taxon>IRL clade</taxon>
        <taxon>Trifolieae</taxon>
        <taxon>Trifolium</taxon>
    </lineage>
</organism>
<reference evidence="1 2" key="2">
    <citation type="journal article" date="2017" name="Front. Plant Sci.">
        <title>Gene Classification and Mining of Molecular Markers Useful in Red Clover (Trifolium pratense) Breeding.</title>
        <authorList>
            <person name="Istvanek J."/>
            <person name="Dluhosova J."/>
            <person name="Dluhos P."/>
            <person name="Patkova L."/>
            <person name="Nedelnik J."/>
            <person name="Repkova J."/>
        </authorList>
    </citation>
    <scope>NUCLEOTIDE SEQUENCE [LARGE SCALE GENOMIC DNA]</scope>
    <source>
        <strain evidence="2">cv. Tatra</strain>
        <tissue evidence="1">Young leaves</tissue>
    </source>
</reference>
<dbReference type="EMBL" id="ASHM01176496">
    <property type="protein sequence ID" value="PNX65226.1"/>
    <property type="molecule type" value="Genomic_DNA"/>
</dbReference>
<name>A0A2K3KG06_TRIPR</name>
<protein>
    <submittedName>
        <fullName evidence="1">Uncharacterized protein</fullName>
    </submittedName>
</protein>
<accession>A0A2K3KG06</accession>
<comment type="caution">
    <text evidence="1">The sequence shown here is derived from an EMBL/GenBank/DDBJ whole genome shotgun (WGS) entry which is preliminary data.</text>
</comment>
<sequence>MLQLVEPPKISGWVRSQAILREDGRHSGGRRMVKLVGLSKTLIIVGNKHFFRRTDLATMGAKEGVVNLVGATKHPM</sequence>
<proteinExistence type="predicted"/>
<evidence type="ECO:0000313" key="2">
    <source>
        <dbReference type="Proteomes" id="UP000236291"/>
    </source>
</evidence>
<feature type="non-terminal residue" evidence="1">
    <location>
        <position position="76"/>
    </location>
</feature>
<evidence type="ECO:0000313" key="1">
    <source>
        <dbReference type="EMBL" id="PNX65226.1"/>
    </source>
</evidence>
<reference evidence="1 2" key="1">
    <citation type="journal article" date="2014" name="Am. J. Bot.">
        <title>Genome assembly and annotation for red clover (Trifolium pratense; Fabaceae).</title>
        <authorList>
            <person name="Istvanek J."/>
            <person name="Jaros M."/>
            <person name="Krenek A."/>
            <person name="Repkova J."/>
        </authorList>
    </citation>
    <scope>NUCLEOTIDE SEQUENCE [LARGE SCALE GENOMIC DNA]</scope>
    <source>
        <strain evidence="2">cv. Tatra</strain>
        <tissue evidence="1">Young leaves</tissue>
    </source>
</reference>